<keyword evidence="2" id="KW-1185">Reference proteome</keyword>
<name>A0AAV5MFB6_9ROSI</name>
<dbReference type="Proteomes" id="UP001054252">
    <property type="component" value="Unassembled WGS sequence"/>
</dbReference>
<evidence type="ECO:0000313" key="1">
    <source>
        <dbReference type="EMBL" id="GKV47553.1"/>
    </source>
</evidence>
<evidence type="ECO:0000313" key="2">
    <source>
        <dbReference type="Proteomes" id="UP001054252"/>
    </source>
</evidence>
<sequence>MFITYLFLVNALQIHFRKGKANKEKGKGKTEVSCLFLKVIWLMDRLNNAF</sequence>
<comment type="caution">
    <text evidence="1">The sequence shown here is derived from an EMBL/GenBank/DDBJ whole genome shotgun (WGS) entry which is preliminary data.</text>
</comment>
<accession>A0AAV5MFB6</accession>
<proteinExistence type="predicted"/>
<gene>
    <name evidence="1" type="ORF">SLEP1_g54447</name>
</gene>
<protein>
    <submittedName>
        <fullName evidence="1">Uncharacterized protein</fullName>
    </submittedName>
</protein>
<organism evidence="1 2">
    <name type="scientific">Rubroshorea leprosula</name>
    <dbReference type="NCBI Taxonomy" id="152421"/>
    <lineage>
        <taxon>Eukaryota</taxon>
        <taxon>Viridiplantae</taxon>
        <taxon>Streptophyta</taxon>
        <taxon>Embryophyta</taxon>
        <taxon>Tracheophyta</taxon>
        <taxon>Spermatophyta</taxon>
        <taxon>Magnoliopsida</taxon>
        <taxon>eudicotyledons</taxon>
        <taxon>Gunneridae</taxon>
        <taxon>Pentapetalae</taxon>
        <taxon>rosids</taxon>
        <taxon>malvids</taxon>
        <taxon>Malvales</taxon>
        <taxon>Dipterocarpaceae</taxon>
        <taxon>Rubroshorea</taxon>
    </lineage>
</organism>
<dbReference type="AlphaFoldDB" id="A0AAV5MFB6"/>
<dbReference type="EMBL" id="BPVZ01000230">
    <property type="protein sequence ID" value="GKV47553.1"/>
    <property type="molecule type" value="Genomic_DNA"/>
</dbReference>
<reference evidence="1 2" key="1">
    <citation type="journal article" date="2021" name="Commun. Biol.">
        <title>The genome of Shorea leprosula (Dipterocarpaceae) highlights the ecological relevance of drought in aseasonal tropical rainforests.</title>
        <authorList>
            <person name="Ng K.K.S."/>
            <person name="Kobayashi M.J."/>
            <person name="Fawcett J.A."/>
            <person name="Hatakeyama M."/>
            <person name="Paape T."/>
            <person name="Ng C.H."/>
            <person name="Ang C.C."/>
            <person name="Tnah L.H."/>
            <person name="Lee C.T."/>
            <person name="Nishiyama T."/>
            <person name="Sese J."/>
            <person name="O'Brien M.J."/>
            <person name="Copetti D."/>
            <person name="Mohd Noor M.I."/>
            <person name="Ong R.C."/>
            <person name="Putra M."/>
            <person name="Sireger I.Z."/>
            <person name="Indrioko S."/>
            <person name="Kosugi Y."/>
            <person name="Izuno A."/>
            <person name="Isagi Y."/>
            <person name="Lee S.L."/>
            <person name="Shimizu K.K."/>
        </authorList>
    </citation>
    <scope>NUCLEOTIDE SEQUENCE [LARGE SCALE GENOMIC DNA]</scope>
    <source>
        <strain evidence="1">214</strain>
    </source>
</reference>